<evidence type="ECO:0000313" key="1">
    <source>
        <dbReference type="EMBL" id="MCX2722134.1"/>
    </source>
</evidence>
<dbReference type="Pfam" id="PF09932">
    <property type="entry name" value="DUF2164"/>
    <property type="match status" value="1"/>
</dbReference>
<reference evidence="1 2" key="1">
    <citation type="journal article" date="2016" name="Int. J. Syst. Evol. Microbiol.">
        <title>Labrenzia salina sp. nov., isolated from the rhizosphere of the halophyte Arthrocnemum macrostachyum.</title>
        <authorList>
            <person name="Camacho M."/>
            <person name="Redondo-Gomez S."/>
            <person name="Rodriguez-Llorente I."/>
            <person name="Rohde M."/>
            <person name="Sproer C."/>
            <person name="Schumann P."/>
            <person name="Klenk H.P."/>
            <person name="Montero-Calasanz M.D.C."/>
        </authorList>
    </citation>
    <scope>NUCLEOTIDE SEQUENCE [LARGE SCALE GENOMIC DNA]</scope>
    <source>
        <strain evidence="1 2">DSM 29163</strain>
    </source>
</reference>
<keyword evidence="2" id="KW-1185">Reference proteome</keyword>
<name>A0ABT3QYW1_9HYPH</name>
<dbReference type="Proteomes" id="UP001300261">
    <property type="component" value="Unassembled WGS sequence"/>
</dbReference>
<accession>A0ABT3QYW1</accession>
<dbReference type="InterPro" id="IPR018680">
    <property type="entry name" value="DUF2164"/>
</dbReference>
<sequence>MTDLELDKDTRIRLALQIQRFMAEDLDVEIGNMDAEKLIEYLTSTLGAQFYNQGLKEAQALFARKSEEITYAVYELEVPEDPIR</sequence>
<comment type="caution">
    <text evidence="1">The sequence shown here is derived from an EMBL/GenBank/DDBJ whole genome shotgun (WGS) entry which is preliminary data.</text>
</comment>
<gene>
    <name evidence="1" type="ORF">ON753_06900</name>
</gene>
<dbReference type="RefSeq" id="WP_265961833.1">
    <property type="nucleotide sequence ID" value="NZ_JAPEVI010000003.1"/>
</dbReference>
<proteinExistence type="predicted"/>
<protein>
    <submittedName>
        <fullName evidence="1">DUF2164 domain-containing protein</fullName>
    </submittedName>
</protein>
<dbReference type="EMBL" id="JAPEVI010000003">
    <property type="protein sequence ID" value="MCX2722134.1"/>
    <property type="molecule type" value="Genomic_DNA"/>
</dbReference>
<evidence type="ECO:0000313" key="2">
    <source>
        <dbReference type="Proteomes" id="UP001300261"/>
    </source>
</evidence>
<organism evidence="1 2">
    <name type="scientific">Roseibium salinum</name>
    <dbReference type="NCBI Taxonomy" id="1604349"/>
    <lineage>
        <taxon>Bacteria</taxon>
        <taxon>Pseudomonadati</taxon>
        <taxon>Pseudomonadota</taxon>
        <taxon>Alphaproteobacteria</taxon>
        <taxon>Hyphomicrobiales</taxon>
        <taxon>Stappiaceae</taxon>
        <taxon>Roseibium</taxon>
    </lineage>
</organism>